<gene>
    <name evidence="2" type="ORF">J421_5445</name>
</gene>
<evidence type="ECO:0000313" key="2">
    <source>
        <dbReference type="EMBL" id="AHG92980.1"/>
    </source>
</evidence>
<dbReference type="Proteomes" id="UP000019151">
    <property type="component" value="Plasmid 1"/>
</dbReference>
<dbReference type="HOGENOM" id="CLU_1445741_0_0_0"/>
<keyword evidence="3" id="KW-1185">Reference proteome</keyword>
<keyword evidence="1" id="KW-0472">Membrane</keyword>
<organism evidence="2 3">
    <name type="scientific">Gemmatirosa kalamazoonensis</name>
    <dbReference type="NCBI Taxonomy" id="861299"/>
    <lineage>
        <taxon>Bacteria</taxon>
        <taxon>Pseudomonadati</taxon>
        <taxon>Gemmatimonadota</taxon>
        <taxon>Gemmatimonadia</taxon>
        <taxon>Gemmatimonadales</taxon>
        <taxon>Gemmatimonadaceae</taxon>
        <taxon>Gemmatirosa</taxon>
    </lineage>
</organism>
<sequence length="187" mass="19040">MTAEVLRLLLILVTAIVGVGLGGGPAVLTALVATALAWYRTDVGRWVVDPAVDGPAIAAFAATAIVVAVTAGARRGAAVSARWLQRELEAAAEDAEARQETIARLTAETAALRAESTRTAGELASARAAADRAERSRKAILDSLPPELRAPHVMPPAALQLFPPLLAAAPIGIAPPPVGPAAADEVA</sequence>
<keyword evidence="1" id="KW-0812">Transmembrane</keyword>
<dbReference type="AlphaFoldDB" id="W0RRM8"/>
<name>W0RRM8_9BACT</name>
<feature type="transmembrane region" description="Helical" evidence="1">
    <location>
        <begin position="56"/>
        <end position="73"/>
    </location>
</feature>
<reference evidence="2 3" key="1">
    <citation type="journal article" date="2014" name="Genome Announc.">
        <title>Genome Sequence and Methylome of Soil Bacterium Gemmatirosa kalamazoonensis KBS708T, a Member of the Rarely Cultivated Gemmatimonadetes Phylum.</title>
        <authorList>
            <person name="Debruyn J.M."/>
            <person name="Radosevich M."/>
            <person name="Wommack K.E."/>
            <person name="Polson S.W."/>
            <person name="Hauser L.J."/>
            <person name="Fawaz M.N."/>
            <person name="Korlach J."/>
            <person name="Tsai Y.C."/>
        </authorList>
    </citation>
    <scope>NUCLEOTIDE SEQUENCE [LARGE SCALE GENOMIC DNA]</scope>
    <source>
        <strain evidence="2 3">KBS708</strain>
        <plasmid evidence="3">Plasmid 1</plasmid>
    </source>
</reference>
<accession>W0RRM8</accession>
<geneLocation type="plasmid" evidence="2 3">
    <name>1</name>
</geneLocation>
<protein>
    <submittedName>
        <fullName evidence="2">Uncharacterized protein</fullName>
    </submittedName>
</protein>
<keyword evidence="1" id="KW-1133">Transmembrane helix</keyword>
<dbReference type="InParanoid" id="W0RRM8"/>
<dbReference type="EMBL" id="CP007129">
    <property type="protein sequence ID" value="AHG92980.1"/>
    <property type="molecule type" value="Genomic_DNA"/>
</dbReference>
<keyword evidence="2" id="KW-0614">Plasmid</keyword>
<dbReference type="KEGG" id="gba:J421_5445"/>
<proteinExistence type="predicted"/>
<evidence type="ECO:0000256" key="1">
    <source>
        <dbReference type="SAM" id="Phobius"/>
    </source>
</evidence>
<evidence type="ECO:0000313" key="3">
    <source>
        <dbReference type="Proteomes" id="UP000019151"/>
    </source>
</evidence>